<name>A0A0A9C2C3_ARUDO</name>
<accession>A0A0A9C2C3</accession>
<sequence>MKTAQNWPHRNNSSVFWRKMLSESSITTRSYETKLHAYSLFKVSLNRMLKFSCFSYGFFKFSTETTFTPSSFSAWTQRGGTSRDAITMRSAAALRRPSDRIMTRVAT</sequence>
<evidence type="ECO:0000313" key="1">
    <source>
        <dbReference type="EMBL" id="JAD69721.1"/>
    </source>
</evidence>
<protein>
    <submittedName>
        <fullName evidence="1">Uncharacterized protein</fullName>
    </submittedName>
</protein>
<dbReference type="EMBL" id="GBRH01228174">
    <property type="protein sequence ID" value="JAD69721.1"/>
    <property type="molecule type" value="Transcribed_RNA"/>
</dbReference>
<dbReference type="AlphaFoldDB" id="A0A0A9C2C3"/>
<organism evidence="1">
    <name type="scientific">Arundo donax</name>
    <name type="common">Giant reed</name>
    <name type="synonym">Donax arundinaceus</name>
    <dbReference type="NCBI Taxonomy" id="35708"/>
    <lineage>
        <taxon>Eukaryota</taxon>
        <taxon>Viridiplantae</taxon>
        <taxon>Streptophyta</taxon>
        <taxon>Embryophyta</taxon>
        <taxon>Tracheophyta</taxon>
        <taxon>Spermatophyta</taxon>
        <taxon>Magnoliopsida</taxon>
        <taxon>Liliopsida</taxon>
        <taxon>Poales</taxon>
        <taxon>Poaceae</taxon>
        <taxon>PACMAD clade</taxon>
        <taxon>Arundinoideae</taxon>
        <taxon>Arundineae</taxon>
        <taxon>Arundo</taxon>
    </lineage>
</organism>
<reference evidence="1" key="2">
    <citation type="journal article" date="2015" name="Data Brief">
        <title>Shoot transcriptome of the giant reed, Arundo donax.</title>
        <authorList>
            <person name="Barrero R.A."/>
            <person name="Guerrero F.D."/>
            <person name="Moolhuijzen P."/>
            <person name="Goolsby J.A."/>
            <person name="Tidwell J."/>
            <person name="Bellgard S.E."/>
            <person name="Bellgard M.I."/>
        </authorList>
    </citation>
    <scope>NUCLEOTIDE SEQUENCE</scope>
    <source>
        <tissue evidence="1">Shoot tissue taken approximately 20 cm above the soil surface</tissue>
    </source>
</reference>
<reference evidence="1" key="1">
    <citation type="submission" date="2014-09" db="EMBL/GenBank/DDBJ databases">
        <authorList>
            <person name="Magalhaes I.L.F."/>
            <person name="Oliveira U."/>
            <person name="Santos F.R."/>
            <person name="Vidigal T.H.D.A."/>
            <person name="Brescovit A.D."/>
            <person name="Santos A.J."/>
        </authorList>
    </citation>
    <scope>NUCLEOTIDE SEQUENCE</scope>
    <source>
        <tissue evidence="1">Shoot tissue taken approximately 20 cm above the soil surface</tissue>
    </source>
</reference>
<proteinExistence type="predicted"/>